<dbReference type="SUPFAM" id="SSF81301">
    <property type="entry name" value="Nucleotidyltransferase"/>
    <property type="match status" value="1"/>
</dbReference>
<evidence type="ECO:0008006" key="3">
    <source>
        <dbReference type="Google" id="ProtNLM"/>
    </source>
</evidence>
<keyword evidence="2" id="KW-1185">Reference proteome</keyword>
<dbReference type="OrthoDB" id="43980at2"/>
<evidence type="ECO:0000313" key="2">
    <source>
        <dbReference type="Proteomes" id="UP000318380"/>
    </source>
</evidence>
<protein>
    <recommendedName>
        <fullName evidence="3">Nucleotidyltransferase-like protein</fullName>
    </recommendedName>
</protein>
<reference evidence="1 2" key="1">
    <citation type="submission" date="2019-06" db="EMBL/GenBank/DDBJ databases">
        <title>Sequencing the genomes of 1000 actinobacteria strains.</title>
        <authorList>
            <person name="Klenk H.-P."/>
        </authorList>
    </citation>
    <scope>NUCLEOTIDE SEQUENCE [LARGE SCALE GENOMIC DNA]</scope>
    <source>
        <strain evidence="1 2">DSM 24683</strain>
    </source>
</reference>
<sequence length="232" mass="25171">MIDDPREAARALAAEVFPTAHWVVLGGSVLTNARTAGSDLDVVVLLPDGSDGVPRRESRRFAGWAVELFVHDAASLDHYLGKDLPGRRPALHRMVGLGESVAGDATAYQARCREVLAAGPDPLTTDELDTLRYGLTDLLDDLDHAPDDERSVIGALLWLRVAEATLLIRRHWVGSGKWLLRELDDCDPAFAKDWLGRQGDMTAVAELARRVLASTGGPLFAGYQLAGERPDT</sequence>
<gene>
    <name evidence="1" type="ORF">FB561_2198</name>
</gene>
<dbReference type="AlphaFoldDB" id="A0A561BQI0"/>
<proteinExistence type="predicted"/>
<accession>A0A561BQI0</accession>
<organism evidence="1 2">
    <name type="scientific">Kribbella amoyensis</name>
    <dbReference type="NCBI Taxonomy" id="996641"/>
    <lineage>
        <taxon>Bacteria</taxon>
        <taxon>Bacillati</taxon>
        <taxon>Actinomycetota</taxon>
        <taxon>Actinomycetes</taxon>
        <taxon>Propionibacteriales</taxon>
        <taxon>Kribbellaceae</taxon>
        <taxon>Kribbella</taxon>
    </lineage>
</organism>
<name>A0A561BQI0_9ACTN</name>
<comment type="caution">
    <text evidence="1">The sequence shown here is derived from an EMBL/GenBank/DDBJ whole genome shotgun (WGS) entry which is preliminary data.</text>
</comment>
<dbReference type="RefSeq" id="WP_145805648.1">
    <property type="nucleotide sequence ID" value="NZ_VIVK01000001.1"/>
</dbReference>
<dbReference type="InterPro" id="IPR043519">
    <property type="entry name" value="NT_sf"/>
</dbReference>
<evidence type="ECO:0000313" key="1">
    <source>
        <dbReference type="EMBL" id="TWD81094.1"/>
    </source>
</evidence>
<dbReference type="Proteomes" id="UP000318380">
    <property type="component" value="Unassembled WGS sequence"/>
</dbReference>
<dbReference type="CDD" id="cd05403">
    <property type="entry name" value="NT_KNTase_like"/>
    <property type="match status" value="1"/>
</dbReference>
<dbReference type="EMBL" id="VIVK01000001">
    <property type="protein sequence ID" value="TWD81094.1"/>
    <property type="molecule type" value="Genomic_DNA"/>
</dbReference>